<dbReference type="EMBL" id="BPLR01012705">
    <property type="protein sequence ID" value="GIY55970.1"/>
    <property type="molecule type" value="Genomic_DNA"/>
</dbReference>
<evidence type="ECO:0000313" key="2">
    <source>
        <dbReference type="EMBL" id="GIY55970.1"/>
    </source>
</evidence>
<dbReference type="AlphaFoldDB" id="A0AAV4UE16"/>
<gene>
    <name evidence="2" type="ORF">CEXT_367311</name>
</gene>
<evidence type="ECO:0000256" key="1">
    <source>
        <dbReference type="SAM" id="MobiDB-lite"/>
    </source>
</evidence>
<dbReference type="Proteomes" id="UP001054945">
    <property type="component" value="Unassembled WGS sequence"/>
</dbReference>
<keyword evidence="3" id="KW-1185">Reference proteome</keyword>
<organism evidence="2 3">
    <name type="scientific">Caerostris extrusa</name>
    <name type="common">Bark spider</name>
    <name type="synonym">Caerostris bankana</name>
    <dbReference type="NCBI Taxonomy" id="172846"/>
    <lineage>
        <taxon>Eukaryota</taxon>
        <taxon>Metazoa</taxon>
        <taxon>Ecdysozoa</taxon>
        <taxon>Arthropoda</taxon>
        <taxon>Chelicerata</taxon>
        <taxon>Arachnida</taxon>
        <taxon>Araneae</taxon>
        <taxon>Araneomorphae</taxon>
        <taxon>Entelegynae</taxon>
        <taxon>Araneoidea</taxon>
        <taxon>Araneidae</taxon>
        <taxon>Caerostris</taxon>
    </lineage>
</organism>
<evidence type="ECO:0000313" key="3">
    <source>
        <dbReference type="Proteomes" id="UP001054945"/>
    </source>
</evidence>
<comment type="caution">
    <text evidence="2">The sequence shown here is derived from an EMBL/GenBank/DDBJ whole genome shotgun (WGS) entry which is preliminary data.</text>
</comment>
<accession>A0AAV4UE16</accession>
<protein>
    <submittedName>
        <fullName evidence="2">Uncharacterized protein</fullName>
    </submittedName>
</protein>
<sequence length="71" mass="7739">MVRNVHGGNKWIEGKKTATNKGSINPAYEEALPSIFNSDLRETRFDRSPDDGGSCTSSSSPRGLSVKNMTH</sequence>
<proteinExistence type="predicted"/>
<reference evidence="2 3" key="1">
    <citation type="submission" date="2021-06" db="EMBL/GenBank/DDBJ databases">
        <title>Caerostris extrusa draft genome.</title>
        <authorList>
            <person name="Kono N."/>
            <person name="Arakawa K."/>
        </authorList>
    </citation>
    <scope>NUCLEOTIDE SEQUENCE [LARGE SCALE GENOMIC DNA]</scope>
</reference>
<feature type="compositionally biased region" description="Basic and acidic residues" evidence="1">
    <location>
        <begin position="39"/>
        <end position="50"/>
    </location>
</feature>
<feature type="compositionally biased region" description="Polar residues" evidence="1">
    <location>
        <begin position="54"/>
        <end position="71"/>
    </location>
</feature>
<feature type="region of interest" description="Disordered" evidence="1">
    <location>
        <begin position="1"/>
        <end position="71"/>
    </location>
</feature>
<name>A0AAV4UE16_CAEEX</name>